<keyword evidence="2" id="KW-1185">Reference proteome</keyword>
<organism evidence="1 2">
    <name type="scientific">Lentinula raphanica</name>
    <dbReference type="NCBI Taxonomy" id="153919"/>
    <lineage>
        <taxon>Eukaryota</taxon>
        <taxon>Fungi</taxon>
        <taxon>Dikarya</taxon>
        <taxon>Basidiomycota</taxon>
        <taxon>Agaricomycotina</taxon>
        <taxon>Agaricomycetes</taxon>
        <taxon>Agaricomycetidae</taxon>
        <taxon>Agaricales</taxon>
        <taxon>Marasmiineae</taxon>
        <taxon>Omphalotaceae</taxon>
        <taxon>Lentinula</taxon>
    </lineage>
</organism>
<dbReference type="EMBL" id="MU807117">
    <property type="protein sequence ID" value="KAJ3832011.1"/>
    <property type="molecule type" value="Genomic_DNA"/>
</dbReference>
<dbReference type="Proteomes" id="UP001163846">
    <property type="component" value="Unassembled WGS sequence"/>
</dbReference>
<protein>
    <submittedName>
        <fullName evidence="1">Uncharacterized protein</fullName>
    </submittedName>
</protein>
<comment type="caution">
    <text evidence="1">The sequence shown here is derived from an EMBL/GenBank/DDBJ whole genome shotgun (WGS) entry which is preliminary data.</text>
</comment>
<evidence type="ECO:0000313" key="2">
    <source>
        <dbReference type="Proteomes" id="UP001163846"/>
    </source>
</evidence>
<name>A0AA38NWV5_9AGAR</name>
<reference evidence="1" key="1">
    <citation type="submission" date="2022-08" db="EMBL/GenBank/DDBJ databases">
        <authorList>
            <consortium name="DOE Joint Genome Institute"/>
            <person name="Min B."/>
            <person name="Riley R."/>
            <person name="Sierra-Patev S."/>
            <person name="Naranjo-Ortiz M."/>
            <person name="Looney B."/>
            <person name="Konkel Z."/>
            <person name="Slot J.C."/>
            <person name="Sakamoto Y."/>
            <person name="Steenwyk J.L."/>
            <person name="Rokas A."/>
            <person name="Carro J."/>
            <person name="Camarero S."/>
            <person name="Ferreira P."/>
            <person name="Molpeceres G."/>
            <person name="Ruiz-Duenas F.J."/>
            <person name="Serrano A."/>
            <person name="Henrissat B."/>
            <person name="Drula E."/>
            <person name="Hughes K.W."/>
            <person name="Mata J.L."/>
            <person name="Ishikawa N.K."/>
            <person name="Vargas-Isla R."/>
            <person name="Ushijima S."/>
            <person name="Smith C.A."/>
            <person name="Ahrendt S."/>
            <person name="Andreopoulos W."/>
            <person name="He G."/>
            <person name="Labutti K."/>
            <person name="Lipzen A."/>
            <person name="Ng V."/>
            <person name="Sandor L."/>
            <person name="Barry K."/>
            <person name="Martinez A.T."/>
            <person name="Xiao Y."/>
            <person name="Gibbons J.G."/>
            <person name="Terashima K."/>
            <person name="Hibbett D.S."/>
            <person name="Grigoriev I.V."/>
        </authorList>
    </citation>
    <scope>NUCLEOTIDE SEQUENCE</scope>
    <source>
        <strain evidence="1">TFB9207</strain>
    </source>
</reference>
<accession>A0AA38NWV5</accession>
<proteinExistence type="predicted"/>
<sequence length="471" mass="53130">MLLSLPNELLHAIIEYIAYNPKLPDSLSKSLFKRASFELLALSSTDWRLRQVCVPFLFANIKIRHIRDAQKLENYLPLFSELTKILVIGPVAAVSEAGNQIIVRNLPQFKQLFYVELRRCRERIVLLKTILAHPTVTSVLVDGLPHASMCNDDLSKVILDRATSVSAFSPTFEKYFNRGMRLACLELSQLGSLDKQFESKVLPGLNEIRMHMGIVPVSFSFLSIISSTHPALHELWLLDDRQHHFDYYTPPFISSFVKDCRKQDLNKYFVVKHVGIRRSTDQSSLGWYVMGISLTTTLASTSLIEILIRIASSFPKLEVLTLNFDGHIARYHVNEFAMALGRFSSLRTLSLHGVFKLLNFKSNTSLPPVRRVNPKDAFDAALAHAETGILLFASRVAREVRSLETIYVKDKGYENPTYSIGKFWRLVGWLHITNSSRDVVGTLRRAANEACLNSGVSLATGMLPSGFITQS</sequence>
<dbReference type="AlphaFoldDB" id="A0AA38NWV5"/>
<evidence type="ECO:0000313" key="1">
    <source>
        <dbReference type="EMBL" id="KAJ3832011.1"/>
    </source>
</evidence>
<gene>
    <name evidence="1" type="ORF">F5878DRAFT_635751</name>
</gene>